<evidence type="ECO:0000313" key="2">
    <source>
        <dbReference type="Proteomes" id="UP000664032"/>
    </source>
</evidence>
<accession>A0ACB8GWV5</accession>
<name>A0ACB8GWV5_PSICU</name>
<reference evidence="1" key="1">
    <citation type="submission" date="2021-10" db="EMBL/GenBank/DDBJ databases">
        <title>Psilocybe cubensis genome.</title>
        <authorList>
            <person name="Mckernan K.J."/>
            <person name="Crawford S."/>
            <person name="Trippe A."/>
            <person name="Kane L.T."/>
            <person name="Mclaughlin S."/>
        </authorList>
    </citation>
    <scope>NUCLEOTIDE SEQUENCE</scope>
    <source>
        <strain evidence="1">MGC-MH-2018</strain>
    </source>
</reference>
<evidence type="ECO:0000313" key="1">
    <source>
        <dbReference type="EMBL" id="KAH9480069.1"/>
    </source>
</evidence>
<dbReference type="Proteomes" id="UP000664032">
    <property type="component" value="Unassembled WGS sequence"/>
</dbReference>
<keyword evidence="2" id="KW-1185">Reference proteome</keyword>
<gene>
    <name evidence="1" type="ORF">JR316_0006666</name>
</gene>
<protein>
    <submittedName>
        <fullName evidence="1">GPI transamidase component PIG-T</fullName>
    </submittedName>
</protein>
<comment type="caution">
    <text evidence="1">The sequence shown here is derived from an EMBL/GenBank/DDBJ whole genome shotgun (WGS) entry which is preliminary data.</text>
</comment>
<sequence>MATLLDVLNSDDGLLNVGRTALSMAPNTSKSLLSLKTLQDGKVASKFTFTTLLKDAAPRDPSTLDSQDESQHYTLFPLALGQILRQYAVTEMHLALNAGNWNYDRWGYPEEQGVGTGAELWAWMGDGAAITVDERWKGLRNALAGLFCASLGSLDELRTTSPAQTFIPEGTLPDWGVPHTVRHASLPSEHVCTENLTPFLKLLPCKSLSGIASLLNPHRLFDADWHGMGVHVLWREGEGVEMRLTFQSVSDPLRHDAAKKQDWSLQSLFDRTIHRSCPVAHSSEIVVALPKNAFYSIKPEPPVIDRSSAHFDVNIHQKPLDVILTWPEPFSYPLDYQSESTNFSVKRTLRGPSQAHGQLSLVITNHRPYTIHTLYLETMPWLLQFYLHTLEARVDGVLRADIISNLTYIPSVPHSRPTTFQALLSLPPSSTVEITMDVTKAFLRYTEHPPDAQRGWDLPPAIFTPVEFAKNGTSFSVKEGRLYTSTLLVDLATPDFSMPYNVIIFTCSVIAYIFGSIFNLLTRRFVIVHIEPTKS</sequence>
<organism evidence="1 2">
    <name type="scientific">Psilocybe cubensis</name>
    <name type="common">Psychedelic mushroom</name>
    <name type="synonym">Stropharia cubensis</name>
    <dbReference type="NCBI Taxonomy" id="181762"/>
    <lineage>
        <taxon>Eukaryota</taxon>
        <taxon>Fungi</taxon>
        <taxon>Dikarya</taxon>
        <taxon>Basidiomycota</taxon>
        <taxon>Agaricomycotina</taxon>
        <taxon>Agaricomycetes</taxon>
        <taxon>Agaricomycetidae</taxon>
        <taxon>Agaricales</taxon>
        <taxon>Agaricineae</taxon>
        <taxon>Strophariaceae</taxon>
        <taxon>Psilocybe</taxon>
    </lineage>
</organism>
<dbReference type="EMBL" id="JAFIQS020000006">
    <property type="protein sequence ID" value="KAH9480069.1"/>
    <property type="molecule type" value="Genomic_DNA"/>
</dbReference>
<proteinExistence type="predicted"/>